<dbReference type="SUPFAM" id="SSF55729">
    <property type="entry name" value="Acyl-CoA N-acyltransferases (Nat)"/>
    <property type="match status" value="1"/>
</dbReference>
<dbReference type="PROSITE" id="PS51186">
    <property type="entry name" value="GNAT"/>
    <property type="match status" value="1"/>
</dbReference>
<dbReference type="Gene3D" id="3.40.630.30">
    <property type="match status" value="1"/>
</dbReference>
<protein>
    <submittedName>
        <fullName evidence="2">GNAT family N-acetyltransferase</fullName>
    </submittedName>
</protein>
<dbReference type="Pfam" id="PF00583">
    <property type="entry name" value="Acetyltransf_1"/>
    <property type="match status" value="1"/>
</dbReference>
<proteinExistence type="predicted"/>
<accession>A0ABP7D824</accession>
<gene>
    <name evidence="2" type="ORF">GCM10022377_12350</name>
</gene>
<sequence>MRVLTGEHTAALQDLTVLDPVAHIFIQSQLDGYGTAEPAPASSGGALFLGYFEDDELLSACWVGSNVVPLTATEHQGRRFGEAIRRLDRHFSSVFGPAEAVHGIWEALRHGRQRAFSVRERQPLLATATPSSVAPAATLRRARPEEYDVVLPASAAMFEEELGYSALATGGDYYRRRVRSLIVRGHCLVDIEPPGGVKFKADLGTVTPAAAQIQGVWLAPELRGRGLSTSYMSAMLNYTLDAAPIASLYVNDYNESALASYRRVGFERVGEFATVLF</sequence>
<dbReference type="RefSeq" id="WP_344881601.1">
    <property type="nucleotide sequence ID" value="NZ_BAABCJ010000002.1"/>
</dbReference>
<dbReference type="InterPro" id="IPR000182">
    <property type="entry name" value="GNAT_dom"/>
</dbReference>
<keyword evidence="3" id="KW-1185">Reference proteome</keyword>
<evidence type="ECO:0000313" key="2">
    <source>
        <dbReference type="EMBL" id="GAA3700584.1"/>
    </source>
</evidence>
<evidence type="ECO:0000313" key="3">
    <source>
        <dbReference type="Proteomes" id="UP001501536"/>
    </source>
</evidence>
<name>A0ABP7D824_9MICC</name>
<organism evidence="2 3">
    <name type="scientific">Zhihengliuella alba</name>
    <dbReference type="NCBI Taxonomy" id="547018"/>
    <lineage>
        <taxon>Bacteria</taxon>
        <taxon>Bacillati</taxon>
        <taxon>Actinomycetota</taxon>
        <taxon>Actinomycetes</taxon>
        <taxon>Micrococcales</taxon>
        <taxon>Micrococcaceae</taxon>
        <taxon>Zhihengliuella</taxon>
    </lineage>
</organism>
<dbReference type="Pfam" id="PF13312">
    <property type="entry name" value="DUF4081"/>
    <property type="match status" value="1"/>
</dbReference>
<reference evidence="3" key="1">
    <citation type="journal article" date="2019" name="Int. J. Syst. Evol. Microbiol.">
        <title>The Global Catalogue of Microorganisms (GCM) 10K type strain sequencing project: providing services to taxonomists for standard genome sequencing and annotation.</title>
        <authorList>
            <consortium name="The Broad Institute Genomics Platform"/>
            <consortium name="The Broad Institute Genome Sequencing Center for Infectious Disease"/>
            <person name="Wu L."/>
            <person name="Ma J."/>
        </authorList>
    </citation>
    <scope>NUCLEOTIDE SEQUENCE [LARGE SCALE GENOMIC DNA]</scope>
    <source>
        <strain evidence="3">JCM 16961</strain>
    </source>
</reference>
<evidence type="ECO:0000259" key="1">
    <source>
        <dbReference type="PROSITE" id="PS51186"/>
    </source>
</evidence>
<dbReference type="Proteomes" id="UP001501536">
    <property type="component" value="Unassembled WGS sequence"/>
</dbReference>
<dbReference type="InterPro" id="IPR016181">
    <property type="entry name" value="Acyl_CoA_acyltransferase"/>
</dbReference>
<feature type="domain" description="N-acetyltransferase" evidence="1">
    <location>
        <begin position="137"/>
        <end position="277"/>
    </location>
</feature>
<dbReference type="InterPro" id="IPR025289">
    <property type="entry name" value="DUF4081"/>
</dbReference>
<dbReference type="EMBL" id="BAABCJ010000002">
    <property type="protein sequence ID" value="GAA3700584.1"/>
    <property type="molecule type" value="Genomic_DNA"/>
</dbReference>
<comment type="caution">
    <text evidence="2">The sequence shown here is derived from an EMBL/GenBank/DDBJ whole genome shotgun (WGS) entry which is preliminary data.</text>
</comment>